<organism evidence="2 3">
    <name type="scientific">Candidatus Woykebacteria bacterium RIFCSPHIGHO2_12_FULL_45_10</name>
    <dbReference type="NCBI Taxonomy" id="1802603"/>
    <lineage>
        <taxon>Bacteria</taxon>
        <taxon>Candidatus Woykeibacteriota</taxon>
    </lineage>
</organism>
<protein>
    <recommendedName>
        <fullName evidence="4">Bacterial Ig-like domain-containing protein</fullName>
    </recommendedName>
</protein>
<dbReference type="AlphaFoldDB" id="A0A1G1WQ81"/>
<keyword evidence="1" id="KW-1133">Transmembrane helix</keyword>
<proteinExistence type="predicted"/>
<keyword evidence="1" id="KW-0472">Membrane</keyword>
<comment type="caution">
    <text evidence="2">The sequence shown here is derived from an EMBL/GenBank/DDBJ whole genome shotgun (WGS) entry which is preliminary data.</text>
</comment>
<evidence type="ECO:0008006" key="4">
    <source>
        <dbReference type="Google" id="ProtNLM"/>
    </source>
</evidence>
<reference evidence="2 3" key="1">
    <citation type="journal article" date="2016" name="Nat. Commun.">
        <title>Thousands of microbial genomes shed light on interconnected biogeochemical processes in an aquifer system.</title>
        <authorList>
            <person name="Anantharaman K."/>
            <person name="Brown C.T."/>
            <person name="Hug L.A."/>
            <person name="Sharon I."/>
            <person name="Castelle C.J."/>
            <person name="Probst A.J."/>
            <person name="Thomas B.C."/>
            <person name="Singh A."/>
            <person name="Wilkins M.J."/>
            <person name="Karaoz U."/>
            <person name="Brodie E.L."/>
            <person name="Williams K.H."/>
            <person name="Hubbard S.S."/>
            <person name="Banfield J.F."/>
        </authorList>
    </citation>
    <scope>NUCLEOTIDE SEQUENCE [LARGE SCALE GENOMIC DNA]</scope>
</reference>
<dbReference type="STRING" id="1802603.A3F35_02640"/>
<feature type="transmembrane region" description="Helical" evidence="1">
    <location>
        <begin position="23"/>
        <end position="45"/>
    </location>
</feature>
<evidence type="ECO:0000256" key="1">
    <source>
        <dbReference type="SAM" id="Phobius"/>
    </source>
</evidence>
<accession>A0A1G1WQ81</accession>
<evidence type="ECO:0000313" key="3">
    <source>
        <dbReference type="Proteomes" id="UP000178068"/>
    </source>
</evidence>
<gene>
    <name evidence="2" type="ORF">A3F35_02640</name>
</gene>
<dbReference type="Pfam" id="PF09136">
    <property type="entry name" value="Glucodextran_B"/>
    <property type="match status" value="1"/>
</dbReference>
<name>A0A1G1WQ81_9BACT</name>
<dbReference type="Proteomes" id="UP000178068">
    <property type="component" value="Unassembled WGS sequence"/>
</dbReference>
<keyword evidence="1" id="KW-0812">Transmembrane</keyword>
<evidence type="ECO:0000313" key="2">
    <source>
        <dbReference type="EMBL" id="OGY29863.1"/>
    </source>
</evidence>
<dbReference type="Gene3D" id="2.60.40.10">
    <property type="entry name" value="Immunoglobulins"/>
    <property type="match status" value="2"/>
</dbReference>
<dbReference type="EMBL" id="MHCZ01000019">
    <property type="protein sequence ID" value="OGY29863.1"/>
    <property type="molecule type" value="Genomic_DNA"/>
</dbReference>
<dbReference type="InterPro" id="IPR013783">
    <property type="entry name" value="Ig-like_fold"/>
</dbReference>
<sequence length="253" mass="27093">MKKRNNIPQYTYRQSSKREEKVIYRRIAAVAAALLVILVIIYFWGINFINLLGFLGSKKEATQTVTSGYDIPLQKPTLNPLQNPTNIEKIDVSGSTTAEVTVALSLNGTKIAETKVDKSGSFRFSGVILRDGLNQIQVVATDKNSAKELTNTSVVLDKTPPSLTVSSPTDGANFPSSTKSIVVSGTTSDPDGVVYLNSIQVTLDPKSGNFSFNLPVSAGQVEIEVKAFDAAGNNVTQKRTVTIAGSSPPAENP</sequence>